<comment type="caution">
    <text evidence="1">The sequence shown here is derived from an EMBL/GenBank/DDBJ whole genome shotgun (WGS) entry which is preliminary data.</text>
</comment>
<dbReference type="AlphaFoldDB" id="A0A9P3G8X0"/>
<protein>
    <submittedName>
        <fullName evidence="1">Uncharacterized protein</fullName>
    </submittedName>
</protein>
<accession>A0A9P3G8X0</accession>
<proteinExistence type="predicted"/>
<dbReference type="EMBL" id="BPQB01000022">
    <property type="protein sequence ID" value="GJE91533.1"/>
    <property type="molecule type" value="Genomic_DNA"/>
</dbReference>
<dbReference type="Proteomes" id="UP000703269">
    <property type="component" value="Unassembled WGS sequence"/>
</dbReference>
<evidence type="ECO:0000313" key="2">
    <source>
        <dbReference type="Proteomes" id="UP000703269"/>
    </source>
</evidence>
<keyword evidence="2" id="KW-1185">Reference proteome</keyword>
<gene>
    <name evidence="1" type="ORF">PsYK624_076830</name>
</gene>
<evidence type="ECO:0000313" key="1">
    <source>
        <dbReference type="EMBL" id="GJE91533.1"/>
    </source>
</evidence>
<organism evidence="1 2">
    <name type="scientific">Phanerochaete sordida</name>
    <dbReference type="NCBI Taxonomy" id="48140"/>
    <lineage>
        <taxon>Eukaryota</taxon>
        <taxon>Fungi</taxon>
        <taxon>Dikarya</taxon>
        <taxon>Basidiomycota</taxon>
        <taxon>Agaricomycotina</taxon>
        <taxon>Agaricomycetes</taxon>
        <taxon>Polyporales</taxon>
        <taxon>Phanerochaetaceae</taxon>
        <taxon>Phanerochaete</taxon>
    </lineage>
</organism>
<sequence length="138" mass="15087">MSLSRACYITVIAPRPMVHCTTPKSPMTFITKAVFLRIILLIANSVSAHITCTAPNTTPHAEERVKYENQKGPRFGETGFTIVHAVYANKYLVHMVNATYIVAVFVALEAPHSSRLQSLSMTINKSSLPPLASSSAQL</sequence>
<name>A0A9P3G8X0_9APHY</name>
<reference evidence="1 2" key="1">
    <citation type="submission" date="2021-08" db="EMBL/GenBank/DDBJ databases">
        <title>Draft Genome Sequence of Phanerochaete sordida strain YK-624.</title>
        <authorList>
            <person name="Mori T."/>
            <person name="Dohra H."/>
            <person name="Suzuki T."/>
            <person name="Kawagishi H."/>
            <person name="Hirai H."/>
        </authorList>
    </citation>
    <scope>NUCLEOTIDE SEQUENCE [LARGE SCALE GENOMIC DNA]</scope>
    <source>
        <strain evidence="1 2">YK-624</strain>
    </source>
</reference>